<keyword evidence="1" id="KW-0862">Zinc</keyword>
<dbReference type="PANTHER" id="PTHR25462:SF296">
    <property type="entry name" value="MEIOTIC P26, ISOFORM F"/>
    <property type="match status" value="1"/>
</dbReference>
<dbReference type="Gene3D" id="3.30.160.60">
    <property type="entry name" value="Classic Zinc Finger"/>
    <property type="match status" value="1"/>
</dbReference>
<feature type="region of interest" description="Disordered" evidence="2">
    <location>
        <begin position="1"/>
        <end position="27"/>
    </location>
</feature>
<evidence type="ECO:0000256" key="2">
    <source>
        <dbReference type="SAM" id="MobiDB-lite"/>
    </source>
</evidence>
<name>A0AAD9KS69_RIDPI</name>
<organism evidence="4 5">
    <name type="scientific">Ridgeia piscesae</name>
    <name type="common">Tubeworm</name>
    <dbReference type="NCBI Taxonomy" id="27915"/>
    <lineage>
        <taxon>Eukaryota</taxon>
        <taxon>Metazoa</taxon>
        <taxon>Spiralia</taxon>
        <taxon>Lophotrochozoa</taxon>
        <taxon>Annelida</taxon>
        <taxon>Polychaeta</taxon>
        <taxon>Sedentaria</taxon>
        <taxon>Canalipalpata</taxon>
        <taxon>Sabellida</taxon>
        <taxon>Siboglinidae</taxon>
        <taxon>Ridgeia</taxon>
    </lineage>
</organism>
<protein>
    <recommendedName>
        <fullName evidence="3">B box-type domain-containing protein</fullName>
    </recommendedName>
</protein>
<dbReference type="PANTHER" id="PTHR25462">
    <property type="entry name" value="BONUS, ISOFORM C-RELATED"/>
    <property type="match status" value="1"/>
</dbReference>
<dbReference type="InterPro" id="IPR000315">
    <property type="entry name" value="Znf_B-box"/>
</dbReference>
<evidence type="ECO:0000259" key="3">
    <source>
        <dbReference type="PROSITE" id="PS50119"/>
    </source>
</evidence>
<dbReference type="SUPFAM" id="SSF57845">
    <property type="entry name" value="B-box zinc-binding domain"/>
    <property type="match status" value="1"/>
</dbReference>
<keyword evidence="5" id="KW-1185">Reference proteome</keyword>
<evidence type="ECO:0000313" key="5">
    <source>
        <dbReference type="Proteomes" id="UP001209878"/>
    </source>
</evidence>
<dbReference type="Pfam" id="PF00643">
    <property type="entry name" value="zf-B_box"/>
    <property type="match status" value="1"/>
</dbReference>
<dbReference type="CDD" id="cd19756">
    <property type="entry name" value="Bbox2"/>
    <property type="match status" value="1"/>
</dbReference>
<feature type="compositionally biased region" description="Basic and acidic residues" evidence="2">
    <location>
        <begin position="1"/>
        <end position="10"/>
    </location>
</feature>
<dbReference type="PROSITE" id="PS50119">
    <property type="entry name" value="ZF_BBOX"/>
    <property type="match status" value="1"/>
</dbReference>
<dbReference type="GO" id="GO:0008270">
    <property type="term" value="F:zinc ion binding"/>
    <property type="evidence" value="ECO:0007669"/>
    <property type="project" value="UniProtKB-KW"/>
</dbReference>
<dbReference type="Proteomes" id="UP001209878">
    <property type="component" value="Unassembled WGS sequence"/>
</dbReference>
<evidence type="ECO:0000313" key="4">
    <source>
        <dbReference type="EMBL" id="KAK2176360.1"/>
    </source>
</evidence>
<keyword evidence="1" id="KW-0479">Metal-binding</keyword>
<reference evidence="4" key="1">
    <citation type="journal article" date="2023" name="Mol. Biol. Evol.">
        <title>Third-Generation Sequencing Reveals the Adaptive Role of the Epigenome in Three Deep-Sea Polychaetes.</title>
        <authorList>
            <person name="Perez M."/>
            <person name="Aroh O."/>
            <person name="Sun Y."/>
            <person name="Lan Y."/>
            <person name="Juniper S.K."/>
            <person name="Young C.R."/>
            <person name="Angers B."/>
            <person name="Qian P.Y."/>
        </authorList>
    </citation>
    <scope>NUCLEOTIDE SEQUENCE</scope>
    <source>
        <strain evidence="4">R07B-5</strain>
    </source>
</reference>
<proteinExistence type="predicted"/>
<feature type="domain" description="B box-type" evidence="3">
    <location>
        <begin position="32"/>
        <end position="80"/>
    </location>
</feature>
<accession>A0AAD9KS69</accession>
<keyword evidence="1" id="KW-0863">Zinc-finger</keyword>
<evidence type="ECO:0000256" key="1">
    <source>
        <dbReference type="PROSITE-ProRule" id="PRU00024"/>
    </source>
</evidence>
<comment type="caution">
    <text evidence="4">The sequence shown here is derived from an EMBL/GenBank/DDBJ whole genome shotgun (WGS) entry which is preliminary data.</text>
</comment>
<feature type="compositionally biased region" description="Basic and acidic residues" evidence="2">
    <location>
        <begin position="17"/>
        <end position="27"/>
    </location>
</feature>
<dbReference type="InterPro" id="IPR047153">
    <property type="entry name" value="TRIM45/56/19-like"/>
</dbReference>
<dbReference type="EMBL" id="JAODUO010000666">
    <property type="protein sequence ID" value="KAK2176360.1"/>
    <property type="molecule type" value="Genomic_DNA"/>
</dbReference>
<gene>
    <name evidence="4" type="ORF">NP493_667g01025</name>
</gene>
<sequence length="207" mass="23605">MAIGNEDKTPHCQQSRTNDDVLPKETLDPYTSTPTPCTIHKDTRVSLFCQTCELLICFKCVSSSPHIKDALHHDHNYVDLVHAYDVQKEKLLNKVAKYHETFSAQSNLRQKLLQRLQKLKFEVLRKKTQLSRCARSLKSKVVVNERACQRQLEKMVQPVIERTDGIFQDVDYDVVSGSGLMGAAESLQQMSVHDRLPFLKVRGHTGS</sequence>
<dbReference type="AlphaFoldDB" id="A0AAD9KS69"/>